<evidence type="ECO:0000256" key="1">
    <source>
        <dbReference type="SAM" id="MobiDB-lite"/>
    </source>
</evidence>
<dbReference type="STRING" id="1193011.LEP1GSC058_1053"/>
<organism evidence="2 3">
    <name type="scientific">Leptospira fainei serovar Hurstbridge str. BUT 6</name>
    <dbReference type="NCBI Taxonomy" id="1193011"/>
    <lineage>
        <taxon>Bacteria</taxon>
        <taxon>Pseudomonadati</taxon>
        <taxon>Spirochaetota</taxon>
        <taxon>Spirochaetia</taxon>
        <taxon>Leptospirales</taxon>
        <taxon>Leptospiraceae</taxon>
        <taxon>Leptospira</taxon>
    </lineage>
</organism>
<evidence type="ECO:0000313" key="3">
    <source>
        <dbReference type="Proteomes" id="UP000014540"/>
    </source>
</evidence>
<keyword evidence="3" id="KW-1185">Reference proteome</keyword>
<sequence length="40" mass="4465">MFRNLPVLSGMDIRCVVGKTEGPERNGSRNVGTMTPFKIR</sequence>
<name>S3V7W7_9LEPT</name>
<dbReference type="EMBL" id="AKWZ02000011">
    <property type="protein sequence ID" value="EPG72495.1"/>
    <property type="molecule type" value="Genomic_DNA"/>
</dbReference>
<proteinExistence type="predicted"/>
<evidence type="ECO:0000313" key="2">
    <source>
        <dbReference type="EMBL" id="EPG72495.1"/>
    </source>
</evidence>
<comment type="caution">
    <text evidence="2">The sequence shown here is derived from an EMBL/GenBank/DDBJ whole genome shotgun (WGS) entry which is preliminary data.</text>
</comment>
<protein>
    <submittedName>
        <fullName evidence="2">Uncharacterized protein</fullName>
    </submittedName>
</protein>
<accession>S3V7W7</accession>
<reference evidence="2" key="1">
    <citation type="submission" date="2013-04" db="EMBL/GenBank/DDBJ databases">
        <authorList>
            <person name="Harkins D.M."/>
            <person name="Durkin A.S."/>
            <person name="Selengut J.D."/>
            <person name="Sanka R."/>
            <person name="DePew J."/>
            <person name="Purushe J."/>
            <person name="Ahmed A."/>
            <person name="van der Linden H."/>
            <person name="Goris M.G.A."/>
            <person name="Hartskeerl R.A."/>
            <person name="Vinetz J.M."/>
            <person name="Sutton G.G."/>
            <person name="Nelson W.C."/>
            <person name="Fouts D.E."/>
        </authorList>
    </citation>
    <scope>NUCLEOTIDE SEQUENCE [LARGE SCALE GENOMIC DNA]</scope>
    <source>
        <strain evidence="2">BUT 6</strain>
    </source>
</reference>
<dbReference type="Proteomes" id="UP000014540">
    <property type="component" value="Unassembled WGS sequence"/>
</dbReference>
<feature type="region of interest" description="Disordered" evidence="1">
    <location>
        <begin position="18"/>
        <end position="40"/>
    </location>
</feature>
<dbReference type="AlphaFoldDB" id="S3V7W7"/>
<gene>
    <name evidence="2" type="ORF">LEP1GSC058_1053</name>
</gene>